<dbReference type="PANTHER" id="PTHR36701:SF1">
    <property type="entry name" value="EPOXYQUEUOSINE REDUCTASE QUEH"/>
    <property type="match status" value="1"/>
</dbReference>
<sequence length="119" mass="13414">MKIQRTELIPPGGEKKVLLHSCCAPCSSEVMEAMLASGINYAIFFYNPNIHPEREYLLRKDENIRFAEKTAFHSLMPIMTKTIGSPVQRGWNGSRNAVSAVLCALIGPLFMHMRTVFRS</sequence>
<organism evidence="17 18">
    <name type="scientific">Brucella pseudogrignonensis</name>
    <dbReference type="NCBI Taxonomy" id="419475"/>
    <lineage>
        <taxon>Bacteria</taxon>
        <taxon>Pseudomonadati</taxon>
        <taxon>Pseudomonadota</taxon>
        <taxon>Alphaproteobacteria</taxon>
        <taxon>Hyphomicrobiales</taxon>
        <taxon>Brucellaceae</taxon>
        <taxon>Brucella/Ochrobactrum group</taxon>
        <taxon>Brucella</taxon>
    </lineage>
</organism>
<evidence type="ECO:0000256" key="3">
    <source>
        <dbReference type="ARBA" id="ARBA00008207"/>
    </source>
</evidence>
<comment type="function">
    <text evidence="1">Catalyzes the conversion of epoxyqueuosine (oQ) to queuosine (Q), which is a hypermodified base found in the wobble positions of tRNA(Asp), tRNA(Asn), tRNA(His) and tRNA(Tyr).</text>
</comment>
<evidence type="ECO:0000256" key="11">
    <source>
        <dbReference type="ARBA" id="ARBA00023004"/>
    </source>
</evidence>
<comment type="similarity">
    <text evidence="3">Belongs to the QueH family.</text>
</comment>
<keyword evidence="6" id="KW-0004">4Fe-4S</keyword>
<evidence type="ECO:0000256" key="2">
    <source>
        <dbReference type="ARBA" id="ARBA00004691"/>
    </source>
</evidence>
<keyword evidence="18" id="KW-1185">Reference proteome</keyword>
<keyword evidence="14" id="KW-0676">Redox-active center</keyword>
<evidence type="ECO:0000256" key="7">
    <source>
        <dbReference type="ARBA" id="ARBA00022694"/>
    </source>
</evidence>
<name>A0ABU1MC95_9HYPH</name>
<dbReference type="Pfam" id="PF02677">
    <property type="entry name" value="QueH"/>
    <property type="match status" value="1"/>
</dbReference>
<evidence type="ECO:0000256" key="6">
    <source>
        <dbReference type="ARBA" id="ARBA00022485"/>
    </source>
</evidence>
<accession>A0ABU1MC95</accession>
<dbReference type="EMBL" id="JAVDQT010000006">
    <property type="protein sequence ID" value="MDR6433548.1"/>
    <property type="molecule type" value="Genomic_DNA"/>
</dbReference>
<proteinExistence type="inferred from homology"/>
<gene>
    <name evidence="17" type="ORF">J2782_003294</name>
</gene>
<evidence type="ECO:0000313" key="18">
    <source>
        <dbReference type="Proteomes" id="UP001184614"/>
    </source>
</evidence>
<protein>
    <recommendedName>
        <fullName evidence="5">Epoxyqueuosine reductase QueH</fullName>
        <ecNumber evidence="4">1.17.99.6</ecNumber>
    </recommendedName>
    <alternativeName>
        <fullName evidence="15">Queuosine biosynthesis protein QueH</fullName>
    </alternativeName>
</protein>
<evidence type="ECO:0000256" key="16">
    <source>
        <dbReference type="ARBA" id="ARBA00047415"/>
    </source>
</evidence>
<keyword evidence="11" id="KW-0408">Iron</keyword>
<evidence type="ECO:0000256" key="13">
    <source>
        <dbReference type="ARBA" id="ARBA00023157"/>
    </source>
</evidence>
<evidence type="ECO:0000256" key="9">
    <source>
        <dbReference type="ARBA" id="ARBA00022785"/>
    </source>
</evidence>
<dbReference type="PANTHER" id="PTHR36701">
    <property type="entry name" value="EPOXYQUEUOSINE REDUCTASE QUEH"/>
    <property type="match status" value="1"/>
</dbReference>
<keyword evidence="9" id="KW-0671">Queuosine biosynthesis</keyword>
<evidence type="ECO:0000256" key="1">
    <source>
        <dbReference type="ARBA" id="ARBA00002268"/>
    </source>
</evidence>
<keyword evidence="7" id="KW-0819">tRNA processing</keyword>
<evidence type="ECO:0000256" key="8">
    <source>
        <dbReference type="ARBA" id="ARBA00022723"/>
    </source>
</evidence>
<reference evidence="17 18" key="1">
    <citation type="submission" date="2023-07" db="EMBL/GenBank/DDBJ databases">
        <title>Sorghum-associated microbial communities from plants grown in Nebraska, USA.</title>
        <authorList>
            <person name="Schachtman D."/>
        </authorList>
    </citation>
    <scope>NUCLEOTIDE SEQUENCE [LARGE SCALE GENOMIC DNA]</scope>
    <source>
        <strain evidence="17 18">DS1730</strain>
    </source>
</reference>
<evidence type="ECO:0000256" key="10">
    <source>
        <dbReference type="ARBA" id="ARBA00023002"/>
    </source>
</evidence>
<comment type="caution">
    <text evidence="17">The sequence shown here is derived from an EMBL/GenBank/DDBJ whole genome shotgun (WGS) entry which is preliminary data.</text>
</comment>
<keyword evidence="10" id="KW-0560">Oxidoreductase</keyword>
<keyword evidence="8" id="KW-0479">Metal-binding</keyword>
<comment type="catalytic activity">
    <reaction evidence="16">
        <text>epoxyqueuosine(34) in tRNA + AH2 = queuosine(34) in tRNA + A + H2O</text>
        <dbReference type="Rhea" id="RHEA:32159"/>
        <dbReference type="Rhea" id="RHEA-COMP:18571"/>
        <dbReference type="Rhea" id="RHEA-COMP:18582"/>
        <dbReference type="ChEBI" id="CHEBI:13193"/>
        <dbReference type="ChEBI" id="CHEBI:15377"/>
        <dbReference type="ChEBI" id="CHEBI:17499"/>
        <dbReference type="ChEBI" id="CHEBI:194431"/>
        <dbReference type="ChEBI" id="CHEBI:194443"/>
        <dbReference type="EC" id="1.17.99.6"/>
    </reaction>
</comment>
<evidence type="ECO:0000256" key="15">
    <source>
        <dbReference type="ARBA" id="ARBA00031446"/>
    </source>
</evidence>
<comment type="pathway">
    <text evidence="2">tRNA modification; tRNA-queuosine biosynthesis.</text>
</comment>
<dbReference type="Proteomes" id="UP001184614">
    <property type="component" value="Unassembled WGS sequence"/>
</dbReference>
<evidence type="ECO:0000256" key="5">
    <source>
        <dbReference type="ARBA" id="ARBA00016895"/>
    </source>
</evidence>
<dbReference type="InterPro" id="IPR003828">
    <property type="entry name" value="QueH"/>
</dbReference>
<dbReference type="EC" id="1.17.99.6" evidence="4"/>
<evidence type="ECO:0000313" key="17">
    <source>
        <dbReference type="EMBL" id="MDR6433548.1"/>
    </source>
</evidence>
<evidence type="ECO:0000256" key="12">
    <source>
        <dbReference type="ARBA" id="ARBA00023014"/>
    </source>
</evidence>
<evidence type="ECO:0000256" key="14">
    <source>
        <dbReference type="ARBA" id="ARBA00023284"/>
    </source>
</evidence>
<evidence type="ECO:0000256" key="4">
    <source>
        <dbReference type="ARBA" id="ARBA00012622"/>
    </source>
</evidence>
<keyword evidence="13" id="KW-1015">Disulfide bond</keyword>
<keyword evidence="12" id="KW-0411">Iron-sulfur</keyword>